<name>A0A2W5T0P8_9BACT</name>
<evidence type="ECO:0000256" key="1">
    <source>
        <dbReference type="SAM" id="MobiDB-lite"/>
    </source>
</evidence>
<reference evidence="2 3" key="1">
    <citation type="submission" date="2017-08" db="EMBL/GenBank/DDBJ databases">
        <title>Infants hospitalized years apart are colonized by the same room-sourced microbial strains.</title>
        <authorList>
            <person name="Brooks B."/>
            <person name="Olm M.R."/>
            <person name="Firek B.A."/>
            <person name="Baker R."/>
            <person name="Thomas B.C."/>
            <person name="Morowitz M.J."/>
            <person name="Banfield J.F."/>
        </authorList>
    </citation>
    <scope>NUCLEOTIDE SEQUENCE [LARGE SCALE GENOMIC DNA]</scope>
    <source>
        <strain evidence="2">S2_003_000_R2_14</strain>
    </source>
</reference>
<dbReference type="Gene3D" id="3.40.50.1820">
    <property type="entry name" value="alpha/beta hydrolase"/>
    <property type="match status" value="1"/>
</dbReference>
<protein>
    <recommendedName>
        <fullName evidence="4">Alpha/beta hydrolase</fullName>
    </recommendedName>
</protein>
<sequence length="338" mass="35707">MDQPDAGEMPAVDSGVADSGITIDAGEIDAGMTEDGGQPDAGFDAGVPDSGVLVVDRSNPQLYRFQFTAKAADPDAGLALGNQVAAFDTRVEPRGLLVVYLHGAGAPTTCGSVAHEDFLAQRGFHVIGPCYAANYGVGNCGNDIGGCRLEAFDGTDRTTVIAITRSDSIEERIVRMLGHLQTINPQGGWDYFLVDGLPRWDRIIISGISHGASTAALIAKVRNVDRAVMLSGPLDTNQAWLTLPSLTPLDRQWGFTHSVDGQHMGHLGAFNVLMLPGAPQRIESGSAPWNDSHRLFTSVDAGNADQSHSSTQAGGGSPRTADGGYRFAPVWEQMYGVD</sequence>
<dbReference type="Proteomes" id="UP000249061">
    <property type="component" value="Unassembled WGS sequence"/>
</dbReference>
<dbReference type="AlphaFoldDB" id="A0A2W5T0P8"/>
<dbReference type="InterPro" id="IPR058180">
    <property type="entry name" value="BPSS1187-like"/>
</dbReference>
<dbReference type="InterPro" id="IPR029058">
    <property type="entry name" value="AB_hydrolase_fold"/>
</dbReference>
<evidence type="ECO:0000313" key="3">
    <source>
        <dbReference type="Proteomes" id="UP000249061"/>
    </source>
</evidence>
<accession>A0A2W5T0P8</accession>
<gene>
    <name evidence="2" type="ORF">DI536_24370</name>
</gene>
<dbReference type="NCBIfam" id="NF047580">
    <property type="entry name" value="BPSS1187_fam"/>
    <property type="match status" value="1"/>
</dbReference>
<evidence type="ECO:0000313" key="2">
    <source>
        <dbReference type="EMBL" id="PZR08642.1"/>
    </source>
</evidence>
<dbReference type="EMBL" id="QFQP01000024">
    <property type="protein sequence ID" value="PZR08642.1"/>
    <property type="molecule type" value="Genomic_DNA"/>
</dbReference>
<proteinExistence type="predicted"/>
<feature type="region of interest" description="Disordered" evidence="1">
    <location>
        <begin position="302"/>
        <end position="323"/>
    </location>
</feature>
<dbReference type="SUPFAM" id="SSF53474">
    <property type="entry name" value="alpha/beta-Hydrolases"/>
    <property type="match status" value="1"/>
</dbReference>
<evidence type="ECO:0008006" key="4">
    <source>
        <dbReference type="Google" id="ProtNLM"/>
    </source>
</evidence>
<comment type="caution">
    <text evidence="2">The sequence shown here is derived from an EMBL/GenBank/DDBJ whole genome shotgun (WGS) entry which is preliminary data.</text>
</comment>
<organism evidence="2 3">
    <name type="scientific">Archangium gephyra</name>
    <dbReference type="NCBI Taxonomy" id="48"/>
    <lineage>
        <taxon>Bacteria</taxon>
        <taxon>Pseudomonadati</taxon>
        <taxon>Myxococcota</taxon>
        <taxon>Myxococcia</taxon>
        <taxon>Myxococcales</taxon>
        <taxon>Cystobacterineae</taxon>
        <taxon>Archangiaceae</taxon>
        <taxon>Archangium</taxon>
    </lineage>
</organism>